<organism evidence="3 4">
    <name type="scientific">Ilyodon furcidens</name>
    <name type="common">goldbreast splitfin</name>
    <dbReference type="NCBI Taxonomy" id="33524"/>
    <lineage>
        <taxon>Eukaryota</taxon>
        <taxon>Metazoa</taxon>
        <taxon>Chordata</taxon>
        <taxon>Craniata</taxon>
        <taxon>Vertebrata</taxon>
        <taxon>Euteleostomi</taxon>
        <taxon>Actinopterygii</taxon>
        <taxon>Neopterygii</taxon>
        <taxon>Teleostei</taxon>
        <taxon>Neoteleostei</taxon>
        <taxon>Acanthomorphata</taxon>
        <taxon>Ovalentaria</taxon>
        <taxon>Atherinomorphae</taxon>
        <taxon>Cyprinodontiformes</taxon>
        <taxon>Goodeidae</taxon>
        <taxon>Ilyodon</taxon>
    </lineage>
</organism>
<keyword evidence="4" id="KW-1185">Reference proteome</keyword>
<feature type="transmembrane region" description="Helical" evidence="1">
    <location>
        <begin position="160"/>
        <end position="179"/>
    </location>
</feature>
<dbReference type="PANTHER" id="PTHR12127:SF6">
    <property type="entry name" value="MUCOLIPIN-1"/>
    <property type="match status" value="1"/>
</dbReference>
<dbReference type="InterPro" id="IPR049134">
    <property type="entry name" value="MCLN_ECD"/>
</dbReference>
<name>A0ABV0TAI6_9TELE</name>
<dbReference type="InterPro" id="IPR039031">
    <property type="entry name" value="Mucolipin"/>
</dbReference>
<feature type="domain" description="Mucolipin extracytosolic" evidence="2">
    <location>
        <begin position="1"/>
        <end position="58"/>
    </location>
</feature>
<gene>
    <name evidence="3" type="primary">MCOLN1_2</name>
    <name evidence="3" type="ORF">ILYODFUR_023760</name>
</gene>
<reference evidence="3 4" key="1">
    <citation type="submission" date="2021-06" db="EMBL/GenBank/DDBJ databases">
        <authorList>
            <person name="Palmer J.M."/>
        </authorList>
    </citation>
    <scope>NUCLEOTIDE SEQUENCE [LARGE SCALE GENOMIC DNA]</scope>
    <source>
        <strain evidence="4">if_2019</strain>
        <tissue evidence="3">Muscle</tissue>
    </source>
</reference>
<feature type="transmembrane region" description="Helical" evidence="1">
    <location>
        <begin position="127"/>
        <end position="148"/>
    </location>
</feature>
<proteinExistence type="predicted"/>
<accession>A0ABV0TAI6</accession>
<keyword evidence="1" id="KW-0812">Transmembrane</keyword>
<dbReference type="Pfam" id="PF21381">
    <property type="entry name" value="MCLN_ECD"/>
    <property type="match status" value="1"/>
</dbReference>
<evidence type="ECO:0000256" key="1">
    <source>
        <dbReference type="SAM" id="Phobius"/>
    </source>
</evidence>
<evidence type="ECO:0000259" key="2">
    <source>
        <dbReference type="Pfam" id="PF21381"/>
    </source>
</evidence>
<protein>
    <submittedName>
        <fullName evidence="3">Mucolipin-1</fullName>
    </submittedName>
</protein>
<evidence type="ECO:0000313" key="4">
    <source>
        <dbReference type="Proteomes" id="UP001482620"/>
    </source>
</evidence>
<feature type="transmembrane region" description="Helical" evidence="1">
    <location>
        <begin position="76"/>
        <end position="94"/>
    </location>
</feature>
<feature type="non-terminal residue" evidence="3">
    <location>
        <position position="1"/>
    </location>
</feature>
<sequence>LINVTIQFQLKAINIQTIINNEIPDCYTFHITIVMDNKAHSGKVKIWLENQATIRECKDPSVSGHAESYTRVTFDVAVSLVCLLSLLLCGRSLLRGIMLQQEFVQYFKETLDRKVCWADRLEFINGWFILLIISDIFTITGSIIKIGIESKTMSSYDICAILLGTSTLLVWVGVIRYLTFFQKYNVSRREIVPLTRQSASLTFAPFLNSSDSHHHTPSSIAQCDSLLLLRSCHLSGLLLLWLDRTRTVPR</sequence>
<dbReference type="EMBL" id="JAHRIQ010025922">
    <property type="protein sequence ID" value="MEQ2229905.1"/>
    <property type="molecule type" value="Genomic_DNA"/>
</dbReference>
<keyword evidence="1" id="KW-1133">Transmembrane helix</keyword>
<keyword evidence="1" id="KW-0472">Membrane</keyword>
<evidence type="ECO:0000313" key="3">
    <source>
        <dbReference type="EMBL" id="MEQ2229905.1"/>
    </source>
</evidence>
<comment type="caution">
    <text evidence="3">The sequence shown here is derived from an EMBL/GenBank/DDBJ whole genome shotgun (WGS) entry which is preliminary data.</text>
</comment>
<dbReference type="PANTHER" id="PTHR12127">
    <property type="entry name" value="MUCOLIPIN"/>
    <property type="match status" value="1"/>
</dbReference>
<dbReference type="Proteomes" id="UP001482620">
    <property type="component" value="Unassembled WGS sequence"/>
</dbReference>